<dbReference type="EMBL" id="JACIJI010000001">
    <property type="protein sequence ID" value="MBB5717574.1"/>
    <property type="molecule type" value="Genomic_DNA"/>
</dbReference>
<dbReference type="RefSeq" id="WP_184001321.1">
    <property type="nucleotide sequence ID" value="NZ_BAABIF010000004.1"/>
</dbReference>
<keyword evidence="3" id="KW-1185">Reference proteome</keyword>
<accession>A0A840YVL0</accession>
<keyword evidence="1" id="KW-0472">Membrane</keyword>
<evidence type="ECO:0000313" key="3">
    <source>
        <dbReference type="Proteomes" id="UP000554342"/>
    </source>
</evidence>
<keyword evidence="1" id="KW-1133">Transmembrane helix</keyword>
<sequence>MRVLMEVLWVVAGLAVAFTLGWLSAWSYPLGRQDIWLVTGAGMVLIVAMALPAIIRAARADLTRVKRAQRHG</sequence>
<evidence type="ECO:0000313" key="2">
    <source>
        <dbReference type="EMBL" id="MBB5717574.1"/>
    </source>
</evidence>
<comment type="caution">
    <text evidence="2">The sequence shown here is derived from an EMBL/GenBank/DDBJ whole genome shotgun (WGS) entry which is preliminary data.</text>
</comment>
<dbReference type="Proteomes" id="UP000554342">
    <property type="component" value="Unassembled WGS sequence"/>
</dbReference>
<keyword evidence="1" id="KW-0812">Transmembrane</keyword>
<name>A0A840YVL0_9SPHN</name>
<protein>
    <submittedName>
        <fullName evidence="2">High-affinity Fe2+/Pb2+ permease</fullName>
    </submittedName>
</protein>
<evidence type="ECO:0000256" key="1">
    <source>
        <dbReference type="SAM" id="Phobius"/>
    </source>
</evidence>
<dbReference type="AlphaFoldDB" id="A0A840YVL0"/>
<reference evidence="2 3" key="1">
    <citation type="submission" date="2020-08" db="EMBL/GenBank/DDBJ databases">
        <title>Genomic Encyclopedia of Type Strains, Phase IV (KMG-IV): sequencing the most valuable type-strain genomes for metagenomic binning, comparative biology and taxonomic classification.</title>
        <authorList>
            <person name="Goeker M."/>
        </authorList>
    </citation>
    <scope>NUCLEOTIDE SEQUENCE [LARGE SCALE GENOMIC DNA]</scope>
    <source>
        <strain evidence="2 3">DSM 27203</strain>
    </source>
</reference>
<gene>
    <name evidence="2" type="ORF">FHR23_000481</name>
</gene>
<feature type="transmembrane region" description="Helical" evidence="1">
    <location>
        <begin position="35"/>
        <end position="58"/>
    </location>
</feature>
<organism evidence="2 3">
    <name type="scientific">Stakelama sediminis</name>
    <dbReference type="NCBI Taxonomy" id="463200"/>
    <lineage>
        <taxon>Bacteria</taxon>
        <taxon>Pseudomonadati</taxon>
        <taxon>Pseudomonadota</taxon>
        <taxon>Alphaproteobacteria</taxon>
        <taxon>Sphingomonadales</taxon>
        <taxon>Sphingomonadaceae</taxon>
        <taxon>Stakelama</taxon>
    </lineage>
</organism>
<proteinExistence type="predicted"/>